<proteinExistence type="predicted"/>
<feature type="transmembrane region" description="Helical" evidence="6">
    <location>
        <begin position="336"/>
        <end position="354"/>
    </location>
</feature>
<dbReference type="EMBL" id="AP024355">
    <property type="protein sequence ID" value="BCR06370.1"/>
    <property type="molecule type" value="Genomic_DNA"/>
</dbReference>
<protein>
    <recommendedName>
        <fullName evidence="9">Na+-driven multidrug efflux pump</fullName>
    </recommendedName>
</protein>
<feature type="transmembrane region" description="Helical" evidence="6">
    <location>
        <begin position="295"/>
        <end position="316"/>
    </location>
</feature>
<keyword evidence="2" id="KW-0813">Transport</keyword>
<comment type="subcellular location">
    <subcellularLocation>
        <location evidence="1">Membrane</location>
        <topology evidence="1">Multi-pass membrane protein</topology>
    </subcellularLocation>
</comment>
<dbReference type="PANTHER" id="PTHR28384:SF1">
    <property type="entry name" value="PROGRESSIVE ANKYLOSIS PROTEIN HOMOLOG"/>
    <property type="match status" value="1"/>
</dbReference>
<gene>
    <name evidence="7" type="ORF">DESUT3_34390</name>
</gene>
<evidence type="ECO:0000256" key="2">
    <source>
        <dbReference type="ARBA" id="ARBA00022448"/>
    </source>
</evidence>
<sequence>MSERPALTQKEIALFFFPLLLNVQMMSVSHSIINAALARLEDFVTALAAFSVAMVLHLLLASPSYQNHTVTIAMVRGRKSLRGTVFFVVLVALYVSFMLALVAFTPLGDFVLGRILGVTGEIAAQAKAVLGILVLLPFLTGFRGLFQGLVIQARRTGLVSFATLVRVVALLGFLALGRRWYAGAVLGAFGLLACIGVETVLMGFFAWRCRVRHASQEERGALEILRFAFPLAYSSCLQQSVPLLINAIISRLPDGPLALASFGVIRGFIFLLGGPMRNLQQAHLTLVRDLVDYLTLVRFFRWVGSGLAVLTVVIAYPLSAPVLGGLMGLDEQTRAYIALPLAGCALYCYLYGAANLLRGWFTGEDRTRQLGRSVVYKILFLLLCWGLLSLLPLPVPGVAVAVFLLLAAETCEAWYLHHQRRRLLPSGPGSAQLL</sequence>
<dbReference type="InterPro" id="IPR009887">
    <property type="entry name" value="ANKH"/>
</dbReference>
<keyword evidence="3 6" id="KW-0812">Transmembrane</keyword>
<name>A0ABM8HWQ2_9BACT</name>
<feature type="transmembrane region" description="Helical" evidence="6">
    <location>
        <begin position="43"/>
        <end position="62"/>
    </location>
</feature>
<evidence type="ECO:0008006" key="9">
    <source>
        <dbReference type="Google" id="ProtNLM"/>
    </source>
</evidence>
<dbReference type="RefSeq" id="WP_225911551.1">
    <property type="nucleotide sequence ID" value="NZ_AP024355.1"/>
</dbReference>
<feature type="transmembrane region" description="Helical" evidence="6">
    <location>
        <begin position="124"/>
        <end position="146"/>
    </location>
</feature>
<feature type="transmembrane region" description="Helical" evidence="6">
    <location>
        <begin position="12"/>
        <end position="37"/>
    </location>
</feature>
<feature type="transmembrane region" description="Helical" evidence="6">
    <location>
        <begin position="182"/>
        <end position="207"/>
    </location>
</feature>
<reference evidence="7 8" key="2">
    <citation type="journal article" date="2021" name="Int. J. Syst. Evol. Microbiol.">
        <title>Isolation and Polyphasic Characterization of Desulfuromonas versatilis sp. Nov., an Electrogenic Bacteria Capable of Versatile Metabolism Isolated from a Graphene Oxide-Reducing Enrichment Culture.</title>
        <authorList>
            <person name="Xie L."/>
            <person name="Yoshida N."/>
            <person name="Ishii S."/>
            <person name="Meng L."/>
        </authorList>
    </citation>
    <scope>NUCLEOTIDE SEQUENCE [LARGE SCALE GENOMIC DNA]</scope>
    <source>
        <strain evidence="7 8">NIT-T3</strain>
    </source>
</reference>
<feature type="transmembrane region" description="Helical" evidence="6">
    <location>
        <begin position="83"/>
        <end position="104"/>
    </location>
</feature>
<organism evidence="7 8">
    <name type="scientific">Desulfuromonas versatilis</name>
    <dbReference type="NCBI Taxonomy" id="2802975"/>
    <lineage>
        <taxon>Bacteria</taxon>
        <taxon>Pseudomonadati</taxon>
        <taxon>Thermodesulfobacteriota</taxon>
        <taxon>Desulfuromonadia</taxon>
        <taxon>Desulfuromonadales</taxon>
        <taxon>Desulfuromonadaceae</taxon>
        <taxon>Desulfuromonas</taxon>
    </lineage>
</organism>
<dbReference type="Pfam" id="PF07260">
    <property type="entry name" value="ANKH"/>
    <property type="match status" value="1"/>
</dbReference>
<keyword evidence="4 6" id="KW-1133">Transmembrane helix</keyword>
<feature type="transmembrane region" description="Helical" evidence="6">
    <location>
        <begin position="374"/>
        <end position="391"/>
    </location>
</feature>
<evidence type="ECO:0000313" key="7">
    <source>
        <dbReference type="EMBL" id="BCR06370.1"/>
    </source>
</evidence>
<feature type="transmembrane region" description="Helical" evidence="6">
    <location>
        <begin position="158"/>
        <end position="176"/>
    </location>
</feature>
<evidence type="ECO:0000256" key="5">
    <source>
        <dbReference type="ARBA" id="ARBA00023136"/>
    </source>
</evidence>
<accession>A0ABM8HWQ2</accession>
<evidence type="ECO:0000256" key="3">
    <source>
        <dbReference type="ARBA" id="ARBA00022692"/>
    </source>
</evidence>
<dbReference type="PANTHER" id="PTHR28384">
    <property type="entry name" value="PROGRESSIVE ANKYLOSIS PROTEIN HOMOLOG"/>
    <property type="match status" value="1"/>
</dbReference>
<reference evidence="7 8" key="1">
    <citation type="journal article" date="2016" name="C (Basel)">
        <title>Selective Growth of and Electricity Production by Marine Exoelectrogenic Bacteria in Self-Aggregated Hydrogel of Microbially Reduced Graphene Oxide.</title>
        <authorList>
            <person name="Yoshida N."/>
            <person name="Goto Y."/>
            <person name="Miyata Y."/>
        </authorList>
    </citation>
    <scope>NUCLEOTIDE SEQUENCE [LARGE SCALE GENOMIC DNA]</scope>
    <source>
        <strain evidence="7 8">NIT-T3</strain>
    </source>
</reference>
<keyword evidence="5 6" id="KW-0472">Membrane</keyword>
<evidence type="ECO:0000256" key="4">
    <source>
        <dbReference type="ARBA" id="ARBA00022989"/>
    </source>
</evidence>
<evidence type="ECO:0000256" key="1">
    <source>
        <dbReference type="ARBA" id="ARBA00004141"/>
    </source>
</evidence>
<evidence type="ECO:0000256" key="6">
    <source>
        <dbReference type="SAM" id="Phobius"/>
    </source>
</evidence>
<keyword evidence="8" id="KW-1185">Reference proteome</keyword>
<evidence type="ECO:0000313" key="8">
    <source>
        <dbReference type="Proteomes" id="UP001319827"/>
    </source>
</evidence>
<dbReference type="Proteomes" id="UP001319827">
    <property type="component" value="Chromosome"/>
</dbReference>